<feature type="domain" description="Pyrroline-5-carboxylate reductase catalytic N-terminal" evidence="7">
    <location>
        <begin position="6"/>
        <end position="101"/>
    </location>
</feature>
<dbReference type="GO" id="GO:0004735">
    <property type="term" value="F:pyrroline-5-carboxylate reductase activity"/>
    <property type="evidence" value="ECO:0007669"/>
    <property type="project" value="UniProtKB-UniRule"/>
</dbReference>
<dbReference type="UniPathway" id="UPA00098">
    <property type="reaction ID" value="UER00361"/>
</dbReference>
<evidence type="ECO:0000256" key="2">
    <source>
        <dbReference type="ARBA" id="ARBA00022857"/>
    </source>
</evidence>
<comment type="catalytic activity">
    <reaction evidence="4">
        <text>L-proline + NAD(+) = (S)-1-pyrroline-5-carboxylate + NADH + 2 H(+)</text>
        <dbReference type="Rhea" id="RHEA:14105"/>
        <dbReference type="ChEBI" id="CHEBI:15378"/>
        <dbReference type="ChEBI" id="CHEBI:17388"/>
        <dbReference type="ChEBI" id="CHEBI:57540"/>
        <dbReference type="ChEBI" id="CHEBI:57945"/>
        <dbReference type="ChEBI" id="CHEBI:60039"/>
        <dbReference type="EC" id="1.5.1.2"/>
    </reaction>
</comment>
<feature type="domain" description="Pyrroline-5-carboxylate reductase dimerisation" evidence="8">
    <location>
        <begin position="165"/>
        <end position="270"/>
    </location>
</feature>
<keyword evidence="4" id="KW-0641">Proline biosynthesis</keyword>
<evidence type="ECO:0000313" key="10">
    <source>
        <dbReference type="Proteomes" id="UP000243745"/>
    </source>
</evidence>
<dbReference type="PIRSF" id="PIRSF000193">
    <property type="entry name" value="Pyrrol-5-carb_rd"/>
    <property type="match status" value="1"/>
</dbReference>
<dbReference type="InterPro" id="IPR008927">
    <property type="entry name" value="6-PGluconate_DH-like_C_sf"/>
</dbReference>
<comment type="catalytic activity">
    <reaction evidence="4">
        <text>L-proline + NADP(+) = (S)-1-pyrroline-5-carboxylate + NADPH + 2 H(+)</text>
        <dbReference type="Rhea" id="RHEA:14109"/>
        <dbReference type="ChEBI" id="CHEBI:15378"/>
        <dbReference type="ChEBI" id="CHEBI:17388"/>
        <dbReference type="ChEBI" id="CHEBI:57783"/>
        <dbReference type="ChEBI" id="CHEBI:58349"/>
        <dbReference type="ChEBI" id="CHEBI:60039"/>
        <dbReference type="EC" id="1.5.1.2"/>
    </reaction>
</comment>
<keyword evidence="4" id="KW-0028">Amino-acid biosynthesis</keyword>
<dbReference type="Gene3D" id="3.40.50.720">
    <property type="entry name" value="NAD(P)-binding Rossmann-like Domain"/>
    <property type="match status" value="1"/>
</dbReference>
<dbReference type="AlphaFoldDB" id="A0A662ZEW9"/>
<dbReference type="PANTHER" id="PTHR11645">
    <property type="entry name" value="PYRROLINE-5-CARBOXYLATE REDUCTASE"/>
    <property type="match status" value="1"/>
</dbReference>
<evidence type="ECO:0000256" key="1">
    <source>
        <dbReference type="ARBA" id="ARBA00005525"/>
    </source>
</evidence>
<comment type="similarity">
    <text evidence="1 4">Belongs to the pyrroline-5-carboxylate reductase family.</text>
</comment>
<dbReference type="Proteomes" id="UP000243745">
    <property type="component" value="Unassembled WGS sequence"/>
</dbReference>
<feature type="binding site" evidence="6">
    <location>
        <begin position="9"/>
        <end position="14"/>
    </location>
    <ligand>
        <name>NADP(+)</name>
        <dbReference type="ChEBI" id="CHEBI:58349"/>
    </ligand>
</feature>
<keyword evidence="10" id="KW-1185">Reference proteome</keyword>
<evidence type="ECO:0000256" key="3">
    <source>
        <dbReference type="ARBA" id="ARBA00023002"/>
    </source>
</evidence>
<dbReference type="NCBIfam" id="TIGR00112">
    <property type="entry name" value="proC"/>
    <property type="match status" value="1"/>
</dbReference>
<proteinExistence type="inferred from homology"/>
<protein>
    <recommendedName>
        <fullName evidence="4 5">Pyrroline-5-carboxylate reductase</fullName>
        <shortName evidence="4">P5C reductase</shortName>
        <shortName evidence="4">P5CR</shortName>
        <ecNumber evidence="4 5">1.5.1.2</ecNumber>
    </recommendedName>
    <alternativeName>
        <fullName evidence="4">PCA reductase</fullName>
    </alternativeName>
</protein>
<dbReference type="InterPro" id="IPR029036">
    <property type="entry name" value="P5CR_dimer"/>
</dbReference>
<dbReference type="GO" id="GO:0005737">
    <property type="term" value="C:cytoplasm"/>
    <property type="evidence" value="ECO:0007669"/>
    <property type="project" value="UniProtKB-SubCell"/>
</dbReference>
<feature type="binding site" evidence="6">
    <location>
        <begin position="70"/>
        <end position="73"/>
    </location>
    <ligand>
        <name>NADP(+)</name>
        <dbReference type="ChEBI" id="CHEBI:58349"/>
    </ligand>
</feature>
<dbReference type="Gene3D" id="1.10.3730.10">
    <property type="entry name" value="ProC C-terminal domain-like"/>
    <property type="match status" value="1"/>
</dbReference>
<comment type="subcellular location">
    <subcellularLocation>
        <location evidence="4">Cytoplasm</location>
    </subcellularLocation>
</comment>
<dbReference type="EMBL" id="FOXF01000005">
    <property type="protein sequence ID" value="SFP10572.1"/>
    <property type="molecule type" value="Genomic_DNA"/>
</dbReference>
<comment type="pathway">
    <text evidence="4">Amino-acid biosynthesis; L-proline biosynthesis; L-proline from L-glutamate 5-semialdehyde: step 1/1.</text>
</comment>
<accession>A0A662ZEW9</accession>
<dbReference type="RefSeq" id="WP_093140580.1">
    <property type="nucleotide sequence ID" value="NZ_FOXF01000005.1"/>
</dbReference>
<evidence type="ECO:0000256" key="6">
    <source>
        <dbReference type="PIRSR" id="PIRSR000193-1"/>
    </source>
</evidence>
<dbReference type="OrthoDB" id="9805754at2"/>
<reference evidence="9 10" key="1">
    <citation type="submission" date="2016-10" db="EMBL/GenBank/DDBJ databases">
        <authorList>
            <person name="Varghese N."/>
            <person name="Submissions S."/>
        </authorList>
    </citation>
    <scope>NUCLEOTIDE SEQUENCE [LARGE SCALE GENOMIC DNA]</scope>
    <source>
        <strain evidence="9 10">DSM 1361</strain>
    </source>
</reference>
<dbReference type="SUPFAM" id="SSF48179">
    <property type="entry name" value="6-phosphogluconate dehydrogenase C-terminal domain-like"/>
    <property type="match status" value="1"/>
</dbReference>
<feature type="binding site" evidence="6">
    <location>
        <position position="57"/>
    </location>
    <ligand>
        <name>NADPH</name>
        <dbReference type="ChEBI" id="CHEBI:57783"/>
    </ligand>
</feature>
<evidence type="ECO:0000313" key="9">
    <source>
        <dbReference type="EMBL" id="SFP10572.1"/>
    </source>
</evidence>
<dbReference type="SUPFAM" id="SSF51735">
    <property type="entry name" value="NAD(P)-binding Rossmann-fold domains"/>
    <property type="match status" value="1"/>
</dbReference>
<dbReference type="PANTHER" id="PTHR11645:SF0">
    <property type="entry name" value="PYRROLINE-5-CARBOXYLATE REDUCTASE 3"/>
    <property type="match status" value="1"/>
</dbReference>
<dbReference type="InterPro" id="IPR000304">
    <property type="entry name" value="Pyrroline-COOH_reductase"/>
</dbReference>
<evidence type="ECO:0000256" key="5">
    <source>
        <dbReference type="NCBIfam" id="TIGR00112"/>
    </source>
</evidence>
<keyword evidence="2 4" id="KW-0521">NADP</keyword>
<gene>
    <name evidence="4" type="primary">proC</name>
    <name evidence="9" type="ORF">SAMN02910344_00439</name>
</gene>
<comment type="function">
    <text evidence="4">Catalyzes the reduction of 1-pyrroline-5-carboxylate (PCA) to L-proline.</text>
</comment>
<organism evidence="9 10">
    <name type="scientific">Ruminobacter amylophilus</name>
    <dbReference type="NCBI Taxonomy" id="867"/>
    <lineage>
        <taxon>Bacteria</taxon>
        <taxon>Pseudomonadati</taxon>
        <taxon>Pseudomonadota</taxon>
        <taxon>Gammaproteobacteria</taxon>
        <taxon>Aeromonadales</taxon>
        <taxon>Succinivibrionaceae</taxon>
        <taxon>Ruminobacter</taxon>
    </lineage>
</organism>
<dbReference type="Pfam" id="PF14748">
    <property type="entry name" value="P5CR_dimer"/>
    <property type="match status" value="1"/>
</dbReference>
<dbReference type="HAMAP" id="MF_01925">
    <property type="entry name" value="P5C_reductase"/>
    <property type="match status" value="1"/>
</dbReference>
<keyword evidence="4" id="KW-0963">Cytoplasm</keyword>
<sequence>MQHQNITFIGGGNMGKSLIKGILNAGYPKEKVTVSTPFAEEINTLKQTFGINGLTDNVEAVKNAEIVVMAVKPQMMHDVLTQFASSGIDFSKKLLISIMAGVTTGRIAELVPGLTRIVRVMPNTPALIGLGMAGLFPAAGASEADKKFAEDLLGCCGKTVWVDSEEGIDNITSLSGSAPAYFFLFLECMANKAAEYGFSEKDARSMLEQVILGSAQMVINNQDKSIAQLREAVTSKGGTTYEALKVFNESNLNDIVSRALDACKKRAEEMSKQF</sequence>
<dbReference type="Pfam" id="PF03807">
    <property type="entry name" value="F420_oxidored"/>
    <property type="match status" value="1"/>
</dbReference>
<name>A0A662ZEW9_9GAMM</name>
<dbReference type="EC" id="1.5.1.2" evidence="4 5"/>
<dbReference type="GO" id="GO:0055129">
    <property type="term" value="P:L-proline biosynthetic process"/>
    <property type="evidence" value="ECO:0007669"/>
    <property type="project" value="UniProtKB-UniRule"/>
</dbReference>
<evidence type="ECO:0000259" key="8">
    <source>
        <dbReference type="Pfam" id="PF14748"/>
    </source>
</evidence>
<keyword evidence="3 4" id="KW-0560">Oxidoreductase</keyword>
<evidence type="ECO:0000256" key="4">
    <source>
        <dbReference type="HAMAP-Rule" id="MF_01925"/>
    </source>
</evidence>
<dbReference type="InterPro" id="IPR036291">
    <property type="entry name" value="NAD(P)-bd_dom_sf"/>
</dbReference>
<evidence type="ECO:0000259" key="7">
    <source>
        <dbReference type="Pfam" id="PF03807"/>
    </source>
</evidence>
<dbReference type="FunFam" id="1.10.3730.10:FF:000001">
    <property type="entry name" value="Pyrroline-5-carboxylate reductase"/>
    <property type="match status" value="1"/>
</dbReference>
<dbReference type="InterPro" id="IPR028939">
    <property type="entry name" value="P5C_Rdtase_cat_N"/>
</dbReference>